<dbReference type="RefSeq" id="WP_069642398.1">
    <property type="nucleotide sequence ID" value="NZ_MIJE01000002.1"/>
</dbReference>
<evidence type="ECO:0000256" key="6">
    <source>
        <dbReference type="SAM" id="Phobius"/>
    </source>
</evidence>
<dbReference type="CDD" id="cd16914">
    <property type="entry name" value="EcfT"/>
    <property type="match status" value="1"/>
</dbReference>
<dbReference type="GO" id="GO:0006824">
    <property type="term" value="P:cobalt ion transport"/>
    <property type="evidence" value="ECO:0007669"/>
    <property type="project" value="InterPro"/>
</dbReference>
<evidence type="ECO:0000313" key="8">
    <source>
        <dbReference type="Proteomes" id="UP000094296"/>
    </source>
</evidence>
<comment type="subcellular location">
    <subcellularLocation>
        <location evidence="1">Cell membrane</location>
        <topology evidence="1">Multi-pass membrane protein</topology>
    </subcellularLocation>
</comment>
<feature type="transmembrane region" description="Helical" evidence="6">
    <location>
        <begin position="34"/>
        <end position="66"/>
    </location>
</feature>
<dbReference type="AlphaFoldDB" id="A0A1E5G4I9"/>
<evidence type="ECO:0000256" key="5">
    <source>
        <dbReference type="ARBA" id="ARBA00023136"/>
    </source>
</evidence>
<dbReference type="PANTHER" id="PTHR34857">
    <property type="entry name" value="SLL0384 PROTEIN"/>
    <property type="match status" value="1"/>
</dbReference>
<proteinExistence type="predicted"/>
<protein>
    <submittedName>
        <fullName evidence="7">Cobalt ECF transporter T component CbiQ</fullName>
    </submittedName>
</protein>
<organism evidence="7 8">
    <name type="scientific">Desulfuribacillus alkaliarsenatis</name>
    <dbReference type="NCBI Taxonomy" id="766136"/>
    <lineage>
        <taxon>Bacteria</taxon>
        <taxon>Bacillati</taxon>
        <taxon>Bacillota</taxon>
        <taxon>Desulfuribacillia</taxon>
        <taxon>Desulfuribacillales</taxon>
        <taxon>Desulfuribacillaceae</taxon>
        <taxon>Desulfuribacillus</taxon>
    </lineage>
</organism>
<dbReference type="EMBL" id="MIJE01000002">
    <property type="protein sequence ID" value="OEF98001.1"/>
    <property type="molecule type" value="Genomic_DNA"/>
</dbReference>
<feature type="transmembrane region" description="Helical" evidence="6">
    <location>
        <begin position="146"/>
        <end position="165"/>
    </location>
</feature>
<keyword evidence="5 6" id="KW-0472">Membrane</keyword>
<evidence type="ECO:0000313" key="7">
    <source>
        <dbReference type="EMBL" id="OEF98001.1"/>
    </source>
</evidence>
<dbReference type="GO" id="GO:0043190">
    <property type="term" value="C:ATP-binding cassette (ABC) transporter complex"/>
    <property type="evidence" value="ECO:0007669"/>
    <property type="project" value="InterPro"/>
</dbReference>
<feature type="transmembrane region" description="Helical" evidence="6">
    <location>
        <begin position="107"/>
        <end position="126"/>
    </location>
</feature>
<keyword evidence="4 6" id="KW-1133">Transmembrane helix</keyword>
<dbReference type="NCBIfam" id="TIGR02454">
    <property type="entry name" value="ECF_T_CbiQ"/>
    <property type="match status" value="1"/>
</dbReference>
<keyword evidence="3 6" id="KW-0812">Transmembrane</keyword>
<dbReference type="PANTHER" id="PTHR34857:SF2">
    <property type="entry name" value="SLL0384 PROTEIN"/>
    <property type="match status" value="1"/>
</dbReference>
<dbReference type="InterPro" id="IPR003339">
    <property type="entry name" value="ABC/ECF_trnsptr_transmembrane"/>
</dbReference>
<dbReference type="OrthoDB" id="8585740at2"/>
<evidence type="ECO:0000256" key="1">
    <source>
        <dbReference type="ARBA" id="ARBA00004651"/>
    </source>
</evidence>
<feature type="transmembrane region" description="Helical" evidence="6">
    <location>
        <begin position="78"/>
        <end position="95"/>
    </location>
</feature>
<dbReference type="STRING" id="766136.BHF68_13130"/>
<keyword evidence="8" id="KW-1185">Reference proteome</keyword>
<dbReference type="InterPro" id="IPR051611">
    <property type="entry name" value="ECF_transporter_component"/>
</dbReference>
<feature type="transmembrane region" description="Helical" evidence="6">
    <location>
        <begin position="230"/>
        <end position="249"/>
    </location>
</feature>
<dbReference type="Proteomes" id="UP000094296">
    <property type="component" value="Unassembled WGS sequence"/>
</dbReference>
<dbReference type="InterPro" id="IPR012809">
    <property type="entry name" value="ECF_CbiQ"/>
</dbReference>
<accession>A0A1E5G4I9</accession>
<gene>
    <name evidence="7" type="ORF">BHF68_13130</name>
</gene>
<dbReference type="Pfam" id="PF02361">
    <property type="entry name" value="CbiQ"/>
    <property type="match status" value="1"/>
</dbReference>
<reference evidence="7 8" key="1">
    <citation type="submission" date="2016-09" db="EMBL/GenBank/DDBJ databases">
        <title>Draft genome sequence for the type strain of Desulfuribacillus alkaliarsenatis AHT28, an obligately anaerobic, sulfidogenic bacterium isolated from Russian soda lake sediments.</title>
        <authorList>
            <person name="Abin C.A."/>
            <person name="Hollibaugh J.T."/>
        </authorList>
    </citation>
    <scope>NUCLEOTIDE SEQUENCE [LARGE SCALE GENOMIC DNA]</scope>
    <source>
        <strain evidence="7 8">AHT28</strain>
    </source>
</reference>
<name>A0A1E5G4I9_9FIRM</name>
<sequence length="258" mass="29152">MRQQALQSNKWEYATCKQHHNDSWLYRWEPRTKIVAAVSYIILTLSLSSISTLLVAFSLVLFSTVAGKVPLKPTVKKISWLLPFLVLMAIPLLFGNGLQPTTEQYQFTGALLLKALTSAAVMIILLSTQSISSFFQALGNLKLPPYMTAILFLTFRYVFLFRDAIRDVEKALRSRNFKFKNNPRKYNTLGEVLGGMFVGAFDRSETLHRAMEARGFDGTLRMGPAKTINIKDLLLATIVIFIAILLILIDRGVLFYGY</sequence>
<comment type="caution">
    <text evidence="7">The sequence shown here is derived from an EMBL/GenBank/DDBJ whole genome shotgun (WGS) entry which is preliminary data.</text>
</comment>
<evidence type="ECO:0000256" key="3">
    <source>
        <dbReference type="ARBA" id="ARBA00022692"/>
    </source>
</evidence>
<keyword evidence="2" id="KW-1003">Cell membrane</keyword>
<evidence type="ECO:0000256" key="4">
    <source>
        <dbReference type="ARBA" id="ARBA00022989"/>
    </source>
</evidence>
<evidence type="ECO:0000256" key="2">
    <source>
        <dbReference type="ARBA" id="ARBA00022475"/>
    </source>
</evidence>